<evidence type="ECO:0000256" key="9">
    <source>
        <dbReference type="RuleBase" id="RU003823"/>
    </source>
</evidence>
<keyword evidence="4 8" id="KW-0689">Ribosomal protein</keyword>
<dbReference type="PANTHER" id="PTHR48432:SF1">
    <property type="entry name" value="S5 DRBM DOMAIN-CONTAINING PROTEIN"/>
    <property type="match status" value="1"/>
</dbReference>
<sequence>MPMSTEEHQASVNENQASGISNQAESETTMAVLDTATEVSASGTPAPSSDGERGGRGGQRRPRRTREREPREFEQTILDLARVTRVTKGGKRMRFRVALVIGDKKGRVGFGVAKGADVQMSIQKAYHQAKKNVTNLELVNGTFPHRVSASFSSADVLLMPAPSGTGLKAGGAVRTILELGGVSDAVGKILRGHNKLNVAKAVFNALSQMTIPEGVTTDKEQRASKRKEIRKEASKKVAKKTTAKS</sequence>
<dbReference type="GO" id="GO:0005737">
    <property type="term" value="C:cytoplasm"/>
    <property type="evidence" value="ECO:0007669"/>
    <property type="project" value="UniProtKB-ARBA"/>
</dbReference>
<dbReference type="Proteomes" id="UP000177097">
    <property type="component" value="Unassembled WGS sequence"/>
</dbReference>
<evidence type="ECO:0000256" key="6">
    <source>
        <dbReference type="ARBA" id="ARBA00035255"/>
    </source>
</evidence>
<dbReference type="PROSITE" id="PS00585">
    <property type="entry name" value="RIBOSOMAL_S5"/>
    <property type="match status" value="1"/>
</dbReference>
<evidence type="ECO:0000313" key="13">
    <source>
        <dbReference type="Proteomes" id="UP000177097"/>
    </source>
</evidence>
<comment type="similarity">
    <text evidence="1 9">Belongs to the universal ribosomal protein uS5 family.</text>
</comment>
<dbReference type="AlphaFoldDB" id="A0A1F7U0G7"/>
<feature type="region of interest" description="Disordered" evidence="10">
    <location>
        <begin position="216"/>
        <end position="245"/>
    </location>
</feature>
<dbReference type="GO" id="GO:0005840">
    <property type="term" value="C:ribosome"/>
    <property type="evidence" value="ECO:0007669"/>
    <property type="project" value="UniProtKB-KW"/>
</dbReference>
<gene>
    <name evidence="12" type="ORF">A3C17_02895</name>
</gene>
<dbReference type="Gene3D" id="3.30.160.20">
    <property type="match status" value="1"/>
</dbReference>
<dbReference type="PANTHER" id="PTHR48432">
    <property type="entry name" value="S5 DRBM DOMAIN-CONTAINING PROTEIN"/>
    <property type="match status" value="1"/>
</dbReference>
<dbReference type="Gene3D" id="3.30.230.10">
    <property type="match status" value="1"/>
</dbReference>
<evidence type="ECO:0000256" key="4">
    <source>
        <dbReference type="ARBA" id="ARBA00022980"/>
    </source>
</evidence>
<dbReference type="PROSITE" id="PS50881">
    <property type="entry name" value="S5_DSRBD"/>
    <property type="match status" value="1"/>
</dbReference>
<dbReference type="SUPFAM" id="SSF54768">
    <property type="entry name" value="dsRNA-binding domain-like"/>
    <property type="match status" value="1"/>
</dbReference>
<dbReference type="GO" id="GO:0019843">
    <property type="term" value="F:rRNA binding"/>
    <property type="evidence" value="ECO:0007669"/>
    <property type="project" value="UniProtKB-KW"/>
</dbReference>
<dbReference type="InterPro" id="IPR020568">
    <property type="entry name" value="Ribosomal_Su5_D2-typ_SF"/>
</dbReference>
<feature type="region of interest" description="Disordered" evidence="10">
    <location>
        <begin position="1"/>
        <end position="72"/>
    </location>
</feature>
<dbReference type="Pfam" id="PF03719">
    <property type="entry name" value="Ribosomal_S5_C"/>
    <property type="match status" value="1"/>
</dbReference>
<dbReference type="EMBL" id="MGDX01000006">
    <property type="protein sequence ID" value="OGL71741.1"/>
    <property type="molecule type" value="Genomic_DNA"/>
</dbReference>
<dbReference type="InterPro" id="IPR014721">
    <property type="entry name" value="Ribsml_uS5_D2-typ_fold_subgr"/>
</dbReference>
<evidence type="ECO:0000256" key="2">
    <source>
        <dbReference type="ARBA" id="ARBA00022730"/>
    </source>
</evidence>
<evidence type="ECO:0000256" key="3">
    <source>
        <dbReference type="ARBA" id="ARBA00022884"/>
    </source>
</evidence>
<reference evidence="12 13" key="1">
    <citation type="journal article" date="2016" name="Nat. Commun.">
        <title>Thousands of microbial genomes shed light on interconnected biogeochemical processes in an aquifer system.</title>
        <authorList>
            <person name="Anantharaman K."/>
            <person name="Brown C.T."/>
            <person name="Hug L.A."/>
            <person name="Sharon I."/>
            <person name="Castelle C.J."/>
            <person name="Probst A.J."/>
            <person name="Thomas B.C."/>
            <person name="Singh A."/>
            <person name="Wilkins M.J."/>
            <person name="Karaoz U."/>
            <person name="Brodie E.L."/>
            <person name="Williams K.H."/>
            <person name="Hubbard S.S."/>
            <person name="Banfield J.F."/>
        </authorList>
    </citation>
    <scope>NUCLEOTIDE SEQUENCE [LARGE SCALE GENOMIC DNA]</scope>
</reference>
<proteinExistence type="inferred from homology"/>
<dbReference type="Pfam" id="PF00333">
    <property type="entry name" value="Ribosomal_S5"/>
    <property type="match status" value="1"/>
</dbReference>
<keyword evidence="3" id="KW-0694">RNA-binding</keyword>
<dbReference type="InterPro" id="IPR000851">
    <property type="entry name" value="Ribosomal_uS5"/>
</dbReference>
<name>A0A1F7U0G7_9BACT</name>
<evidence type="ECO:0000256" key="1">
    <source>
        <dbReference type="ARBA" id="ARBA00008945"/>
    </source>
</evidence>
<dbReference type="GO" id="GO:0006412">
    <property type="term" value="P:translation"/>
    <property type="evidence" value="ECO:0007669"/>
    <property type="project" value="InterPro"/>
</dbReference>
<evidence type="ECO:0000256" key="10">
    <source>
        <dbReference type="SAM" id="MobiDB-lite"/>
    </source>
</evidence>
<feature type="domain" description="S5 DRBM" evidence="11">
    <location>
        <begin position="73"/>
        <end position="136"/>
    </location>
</feature>
<dbReference type="SUPFAM" id="SSF54211">
    <property type="entry name" value="Ribosomal protein S5 domain 2-like"/>
    <property type="match status" value="1"/>
</dbReference>
<dbReference type="FunFam" id="3.30.230.10:FF:000002">
    <property type="entry name" value="30S ribosomal protein S5"/>
    <property type="match status" value="1"/>
</dbReference>
<dbReference type="InterPro" id="IPR005324">
    <property type="entry name" value="Ribosomal_uS5_C"/>
</dbReference>
<dbReference type="InterPro" id="IPR018192">
    <property type="entry name" value="Ribosomal_uS5_N_CS"/>
</dbReference>
<dbReference type="GO" id="GO:1990904">
    <property type="term" value="C:ribonucleoprotein complex"/>
    <property type="evidence" value="ECO:0007669"/>
    <property type="project" value="UniProtKB-UniRule"/>
</dbReference>
<comment type="caution">
    <text evidence="12">The sequence shown here is derived from an EMBL/GenBank/DDBJ whole genome shotgun (WGS) entry which is preliminary data.</text>
</comment>
<feature type="compositionally biased region" description="Polar residues" evidence="10">
    <location>
        <begin position="10"/>
        <end position="29"/>
    </location>
</feature>
<protein>
    <recommendedName>
        <fullName evidence="6">Small ribosomal subunit protein uS5</fullName>
    </recommendedName>
    <alternativeName>
        <fullName evidence="7">30S ribosomal protein S5</fullName>
    </alternativeName>
</protein>
<organism evidence="12 13">
    <name type="scientific">Candidatus Uhrbacteria bacterium RIFCSPHIGHO2_02_FULL_53_13</name>
    <dbReference type="NCBI Taxonomy" id="1802389"/>
    <lineage>
        <taxon>Bacteria</taxon>
        <taxon>Candidatus Uhriibacteriota</taxon>
    </lineage>
</organism>
<dbReference type="GO" id="GO:0003735">
    <property type="term" value="F:structural constituent of ribosome"/>
    <property type="evidence" value="ECO:0007669"/>
    <property type="project" value="UniProtKB-UniRule"/>
</dbReference>
<evidence type="ECO:0000256" key="8">
    <source>
        <dbReference type="PROSITE-ProRule" id="PRU00268"/>
    </source>
</evidence>
<keyword evidence="2" id="KW-0699">rRNA-binding</keyword>
<keyword evidence="5 8" id="KW-0687">Ribonucleoprotein</keyword>
<evidence type="ECO:0000256" key="5">
    <source>
        <dbReference type="ARBA" id="ARBA00023274"/>
    </source>
</evidence>
<evidence type="ECO:0000259" key="11">
    <source>
        <dbReference type="PROSITE" id="PS50881"/>
    </source>
</evidence>
<dbReference type="InterPro" id="IPR013810">
    <property type="entry name" value="Ribosomal_uS5_N"/>
</dbReference>
<accession>A0A1F7U0G7</accession>
<evidence type="ECO:0000313" key="12">
    <source>
        <dbReference type="EMBL" id="OGL71741.1"/>
    </source>
</evidence>
<dbReference type="STRING" id="1802389.A3C17_02895"/>
<feature type="compositionally biased region" description="Basic residues" evidence="10">
    <location>
        <begin position="236"/>
        <end position="245"/>
    </location>
</feature>
<feature type="compositionally biased region" description="Polar residues" evidence="10">
    <location>
        <begin position="37"/>
        <end position="47"/>
    </location>
</feature>
<evidence type="ECO:0000256" key="7">
    <source>
        <dbReference type="ARBA" id="ARBA00035519"/>
    </source>
</evidence>